<protein>
    <submittedName>
        <fullName evidence="1">Uncharacterized protein</fullName>
    </submittedName>
</protein>
<reference evidence="1 2" key="1">
    <citation type="journal article" date="2018" name="Nat. Ecol. Evol.">
        <title>Pezizomycetes genomes reveal the molecular basis of ectomycorrhizal truffle lifestyle.</title>
        <authorList>
            <person name="Murat C."/>
            <person name="Payen T."/>
            <person name="Noel B."/>
            <person name="Kuo A."/>
            <person name="Morin E."/>
            <person name="Chen J."/>
            <person name="Kohler A."/>
            <person name="Krizsan K."/>
            <person name="Balestrini R."/>
            <person name="Da Silva C."/>
            <person name="Montanini B."/>
            <person name="Hainaut M."/>
            <person name="Levati E."/>
            <person name="Barry K.W."/>
            <person name="Belfiori B."/>
            <person name="Cichocki N."/>
            <person name="Clum A."/>
            <person name="Dockter R.B."/>
            <person name="Fauchery L."/>
            <person name="Guy J."/>
            <person name="Iotti M."/>
            <person name="Le Tacon F."/>
            <person name="Lindquist E.A."/>
            <person name="Lipzen A."/>
            <person name="Malagnac F."/>
            <person name="Mello A."/>
            <person name="Molinier V."/>
            <person name="Miyauchi S."/>
            <person name="Poulain J."/>
            <person name="Riccioni C."/>
            <person name="Rubini A."/>
            <person name="Sitrit Y."/>
            <person name="Splivallo R."/>
            <person name="Traeger S."/>
            <person name="Wang M."/>
            <person name="Zifcakova L."/>
            <person name="Wipf D."/>
            <person name="Zambonelli A."/>
            <person name="Paolocci F."/>
            <person name="Nowrousian M."/>
            <person name="Ottonello S."/>
            <person name="Baldrian P."/>
            <person name="Spatafora J.W."/>
            <person name="Henrissat B."/>
            <person name="Nagy L.G."/>
            <person name="Aury J.M."/>
            <person name="Wincker P."/>
            <person name="Grigoriev I.V."/>
            <person name="Bonfante P."/>
            <person name="Martin F.M."/>
        </authorList>
    </citation>
    <scope>NUCLEOTIDE SEQUENCE [LARGE SCALE GENOMIC DNA]</scope>
    <source>
        <strain evidence="1 2">RN42</strain>
    </source>
</reference>
<keyword evidence="2" id="KW-1185">Reference proteome</keyword>
<evidence type="ECO:0000313" key="2">
    <source>
        <dbReference type="Proteomes" id="UP000275078"/>
    </source>
</evidence>
<evidence type="ECO:0000313" key="1">
    <source>
        <dbReference type="EMBL" id="RPA76461.1"/>
    </source>
</evidence>
<accession>A0A3N4HWW7</accession>
<gene>
    <name evidence="1" type="ORF">BJ508DRAFT_8862</name>
</gene>
<sequence length="279" mass="31764">MKTSWRKSRKRSLVASSFPSSTSFPSSLRTSTTCTLWQSRRWRRQQRRTINACIGSRLLCIICEHYLYDVMDRRYLSVSHGEKMIDCFWYPIIDCALAATRSYYLTRGELQSQTMRSVLTNVARNNGLSKSLCKFDGIFKNFETENCLESTEYGFTETSRTKILDWNSKLIKDERKILKGATFILDAAEVKRLDDSKSGSESGPLVDVDVGHGTSLAVGLVATGLALRISILVQRGDKDVRILHRRKPVELLTHYDPIKARAVLVEGRVLAHLLDHLKQ</sequence>
<dbReference type="Proteomes" id="UP000275078">
    <property type="component" value="Unassembled WGS sequence"/>
</dbReference>
<name>A0A3N4HWW7_ASCIM</name>
<proteinExistence type="predicted"/>
<dbReference type="AlphaFoldDB" id="A0A3N4HWW7"/>
<dbReference type="EMBL" id="ML119744">
    <property type="protein sequence ID" value="RPA76461.1"/>
    <property type="molecule type" value="Genomic_DNA"/>
</dbReference>
<organism evidence="1 2">
    <name type="scientific">Ascobolus immersus RN42</name>
    <dbReference type="NCBI Taxonomy" id="1160509"/>
    <lineage>
        <taxon>Eukaryota</taxon>
        <taxon>Fungi</taxon>
        <taxon>Dikarya</taxon>
        <taxon>Ascomycota</taxon>
        <taxon>Pezizomycotina</taxon>
        <taxon>Pezizomycetes</taxon>
        <taxon>Pezizales</taxon>
        <taxon>Ascobolaceae</taxon>
        <taxon>Ascobolus</taxon>
    </lineage>
</organism>